<dbReference type="AlphaFoldDB" id="A0A5C5XMI5"/>
<dbReference type="OrthoDB" id="282702at2"/>
<protein>
    <recommendedName>
        <fullName evidence="5">Lipoprotein</fullName>
    </recommendedName>
</protein>
<organism evidence="3 4">
    <name type="scientific">Rubinisphaera italica</name>
    <dbReference type="NCBI Taxonomy" id="2527969"/>
    <lineage>
        <taxon>Bacteria</taxon>
        <taxon>Pseudomonadati</taxon>
        <taxon>Planctomycetota</taxon>
        <taxon>Planctomycetia</taxon>
        <taxon>Planctomycetales</taxon>
        <taxon>Planctomycetaceae</taxon>
        <taxon>Rubinisphaera</taxon>
    </lineage>
</organism>
<evidence type="ECO:0000313" key="4">
    <source>
        <dbReference type="Proteomes" id="UP000316095"/>
    </source>
</evidence>
<reference evidence="3 4" key="1">
    <citation type="submission" date="2019-02" db="EMBL/GenBank/DDBJ databases">
        <title>Deep-cultivation of Planctomycetes and their phenomic and genomic characterization uncovers novel biology.</title>
        <authorList>
            <person name="Wiegand S."/>
            <person name="Jogler M."/>
            <person name="Boedeker C."/>
            <person name="Pinto D."/>
            <person name="Vollmers J."/>
            <person name="Rivas-Marin E."/>
            <person name="Kohn T."/>
            <person name="Peeters S.H."/>
            <person name="Heuer A."/>
            <person name="Rast P."/>
            <person name="Oberbeckmann S."/>
            <person name="Bunk B."/>
            <person name="Jeske O."/>
            <person name="Meyerdierks A."/>
            <person name="Storesund J.E."/>
            <person name="Kallscheuer N."/>
            <person name="Luecker S."/>
            <person name="Lage O.M."/>
            <person name="Pohl T."/>
            <person name="Merkel B.J."/>
            <person name="Hornburger P."/>
            <person name="Mueller R.-W."/>
            <person name="Bruemmer F."/>
            <person name="Labrenz M."/>
            <person name="Spormann A.M."/>
            <person name="Op Den Camp H."/>
            <person name="Overmann J."/>
            <person name="Amann R."/>
            <person name="Jetten M.S.M."/>
            <person name="Mascher T."/>
            <person name="Medema M.H."/>
            <person name="Devos D.P."/>
            <person name="Kaster A.-K."/>
            <person name="Ovreas L."/>
            <person name="Rohde M."/>
            <person name="Galperin M.Y."/>
            <person name="Jogler C."/>
        </authorList>
    </citation>
    <scope>NUCLEOTIDE SEQUENCE [LARGE SCALE GENOMIC DNA]</scope>
    <source>
        <strain evidence="3 4">Pan54</strain>
    </source>
</reference>
<feature type="region of interest" description="Disordered" evidence="1">
    <location>
        <begin position="261"/>
        <end position="287"/>
    </location>
</feature>
<dbReference type="RefSeq" id="WP_146504752.1">
    <property type="nucleotide sequence ID" value="NZ_SJPG01000001.1"/>
</dbReference>
<dbReference type="EMBL" id="SJPG01000001">
    <property type="protein sequence ID" value="TWT62952.1"/>
    <property type="molecule type" value="Genomic_DNA"/>
</dbReference>
<accession>A0A5C5XMI5</accession>
<comment type="caution">
    <text evidence="3">The sequence shown here is derived from an EMBL/GenBank/DDBJ whole genome shotgun (WGS) entry which is preliminary data.</text>
</comment>
<keyword evidence="2" id="KW-0732">Signal</keyword>
<dbReference type="Proteomes" id="UP000316095">
    <property type="component" value="Unassembled WGS sequence"/>
</dbReference>
<gene>
    <name evidence="3" type="ORF">Pan54_37030</name>
</gene>
<evidence type="ECO:0000256" key="2">
    <source>
        <dbReference type="SAM" id="SignalP"/>
    </source>
</evidence>
<sequence precursor="true">MSNQKISISIISAAMLIVMLSGCAAVNMSALTFWAAEDPYDSVASIMGLWQPGEGRDPQGLPSRGFAGQVFFFTHGKEAPVKVTGNVKIYVFDDQGTAEEQRKPIHIYEFDEGSWNAYCTKTNIGYAYQVFIPYPKTGDHRAVCSLRVKHTANSSEVTLSDPADILLNGRTMPSLPKTVVTNETIVPQSVKADPSMLVTTIPTSPKGKGQLAKTTLNSEQSTPGPNSSSVIDDALYSQFDANKTSERSEFELTSWNVATPARKPVTRDREVSQTVPEGPSRHPFAKQQLSTQVIGETTSEAKTLFQDQHPFDNSWKKPEKQTSTLKVETILLQ</sequence>
<evidence type="ECO:0000313" key="3">
    <source>
        <dbReference type="EMBL" id="TWT62952.1"/>
    </source>
</evidence>
<feature type="signal peptide" evidence="2">
    <location>
        <begin position="1"/>
        <end position="24"/>
    </location>
</feature>
<feature type="chain" id="PRO_5022892862" description="Lipoprotein" evidence="2">
    <location>
        <begin position="25"/>
        <end position="333"/>
    </location>
</feature>
<feature type="compositionally biased region" description="Polar residues" evidence="1">
    <location>
        <begin position="212"/>
        <end position="230"/>
    </location>
</feature>
<evidence type="ECO:0008006" key="5">
    <source>
        <dbReference type="Google" id="ProtNLM"/>
    </source>
</evidence>
<proteinExistence type="predicted"/>
<name>A0A5C5XMI5_9PLAN</name>
<evidence type="ECO:0000256" key="1">
    <source>
        <dbReference type="SAM" id="MobiDB-lite"/>
    </source>
</evidence>
<keyword evidence="4" id="KW-1185">Reference proteome</keyword>
<feature type="region of interest" description="Disordered" evidence="1">
    <location>
        <begin position="202"/>
        <end position="231"/>
    </location>
</feature>